<dbReference type="Proteomes" id="UP000238937">
    <property type="component" value="Unassembled WGS sequence"/>
</dbReference>
<dbReference type="InterPro" id="IPR041698">
    <property type="entry name" value="Methyltransf_25"/>
</dbReference>
<keyword evidence="2" id="KW-0489">Methyltransferase</keyword>
<dbReference type="PANTHER" id="PTHR43591">
    <property type="entry name" value="METHYLTRANSFERASE"/>
    <property type="match status" value="1"/>
</dbReference>
<reference evidence="2 3" key="1">
    <citation type="submission" date="2018-03" db="EMBL/GenBank/DDBJ databases">
        <title>The ancient ancestry and fast evolution of plastids.</title>
        <authorList>
            <person name="Moore K.R."/>
            <person name="Magnabosco C."/>
            <person name="Momper L."/>
            <person name="Gold D.A."/>
            <person name="Bosak T."/>
            <person name="Fournier G.P."/>
        </authorList>
    </citation>
    <scope>NUCLEOTIDE SEQUENCE [LARGE SCALE GENOMIC DNA]</scope>
    <source>
        <strain evidence="2 3">CCALA 037</strain>
    </source>
</reference>
<dbReference type="RefSeq" id="WP_106299430.1">
    <property type="nucleotide sequence ID" value="NZ_PVWO01000006.1"/>
</dbReference>
<proteinExistence type="predicted"/>
<accession>A0A2T1GN92</accession>
<dbReference type="SUPFAM" id="SSF53335">
    <property type="entry name" value="S-adenosyl-L-methionine-dependent methyltransferases"/>
    <property type="match status" value="1"/>
</dbReference>
<dbReference type="Gene3D" id="3.40.50.150">
    <property type="entry name" value="Vaccinia Virus protein VP39"/>
    <property type="match status" value="1"/>
</dbReference>
<comment type="caution">
    <text evidence="2">The sequence shown here is derived from an EMBL/GenBank/DDBJ whole genome shotgun (WGS) entry which is preliminary data.</text>
</comment>
<evidence type="ECO:0000313" key="2">
    <source>
        <dbReference type="EMBL" id="PSB59406.1"/>
    </source>
</evidence>
<gene>
    <name evidence="2" type="ORF">C7B77_00860</name>
</gene>
<keyword evidence="3" id="KW-1185">Reference proteome</keyword>
<dbReference type="InterPro" id="IPR029063">
    <property type="entry name" value="SAM-dependent_MTases_sf"/>
</dbReference>
<dbReference type="GO" id="GO:0032259">
    <property type="term" value="P:methylation"/>
    <property type="evidence" value="ECO:0007669"/>
    <property type="project" value="UniProtKB-KW"/>
</dbReference>
<evidence type="ECO:0000259" key="1">
    <source>
        <dbReference type="Pfam" id="PF13649"/>
    </source>
</evidence>
<dbReference type="OrthoDB" id="9765084at2"/>
<name>A0A2T1GN92_9CYAN</name>
<keyword evidence="2" id="KW-0808">Transferase</keyword>
<protein>
    <submittedName>
        <fullName evidence="2">SAM-dependent methyltransferase</fullName>
    </submittedName>
</protein>
<dbReference type="Pfam" id="PF13649">
    <property type="entry name" value="Methyltransf_25"/>
    <property type="match status" value="1"/>
</dbReference>
<dbReference type="AlphaFoldDB" id="A0A2T1GN92"/>
<dbReference type="CDD" id="cd02440">
    <property type="entry name" value="AdoMet_MTases"/>
    <property type="match status" value="1"/>
</dbReference>
<sequence>MAATLTKLTYQTLQQGKSYLSFAHKVLSIQARKALKPNELSTIPVPPQLITELQQRVDNLQAVDWQDAENGVYPTSLLFDEPWVDYLRQYPSLVIDLPSIWQRADSKQYQDFDRTIETDGYPSYYVQNFHHQTGGYLSDMSANLYDLQVEILFGGSADAMRRRILAPLKAGLKAFSDVPAKQIRILDAACGTARTLRGIRAMLPQASLFGVDLSGAYLRKANEQLADMPGELVQLLQGNIEELPYVDNYFHAVTCVFLFHELPPAVRQRAIEECYRVLKPGGTFVICDSIQMSDSPEFEAMMHMFYETFHEPYYRSYMDDNLVERLYKAGFAEVLPTEVHFMSKYLVAKKPLS</sequence>
<evidence type="ECO:0000313" key="3">
    <source>
        <dbReference type="Proteomes" id="UP000238937"/>
    </source>
</evidence>
<organism evidence="2 3">
    <name type="scientific">Chamaesiphon polymorphus CCALA 037</name>
    <dbReference type="NCBI Taxonomy" id="2107692"/>
    <lineage>
        <taxon>Bacteria</taxon>
        <taxon>Bacillati</taxon>
        <taxon>Cyanobacteriota</taxon>
        <taxon>Cyanophyceae</taxon>
        <taxon>Gomontiellales</taxon>
        <taxon>Chamaesiphonaceae</taxon>
        <taxon>Chamaesiphon</taxon>
    </lineage>
</organism>
<dbReference type="PANTHER" id="PTHR43591:SF110">
    <property type="entry name" value="RHODANESE DOMAIN-CONTAINING PROTEIN"/>
    <property type="match status" value="1"/>
</dbReference>
<dbReference type="GO" id="GO:0008168">
    <property type="term" value="F:methyltransferase activity"/>
    <property type="evidence" value="ECO:0007669"/>
    <property type="project" value="UniProtKB-KW"/>
</dbReference>
<feature type="domain" description="Methyltransferase" evidence="1">
    <location>
        <begin position="185"/>
        <end position="282"/>
    </location>
</feature>
<dbReference type="EMBL" id="PVWO01000006">
    <property type="protein sequence ID" value="PSB59406.1"/>
    <property type="molecule type" value="Genomic_DNA"/>
</dbReference>